<dbReference type="InterPro" id="IPR023586">
    <property type="entry name" value="Ile-tRNA-ligase_type2"/>
</dbReference>
<dbReference type="Proteomes" id="UP000018208">
    <property type="component" value="Unassembled WGS sequence"/>
</dbReference>
<dbReference type="SUPFAM" id="SSF52374">
    <property type="entry name" value="Nucleotidylyl transferase"/>
    <property type="match status" value="1"/>
</dbReference>
<keyword evidence="6 10" id="KW-0648">Protein biosynthesis</keyword>
<dbReference type="Pfam" id="PF00133">
    <property type="entry name" value="tRNA-synt_1"/>
    <property type="match status" value="1"/>
</dbReference>
<dbReference type="EC" id="6.1.1.5" evidence="2"/>
<dbReference type="InterPro" id="IPR014729">
    <property type="entry name" value="Rossmann-like_a/b/a_fold"/>
</dbReference>
<dbReference type="InterPro" id="IPR009008">
    <property type="entry name" value="Val/Leu/Ile-tRNA-synth_edit"/>
</dbReference>
<comment type="similarity">
    <text evidence="1 10">Belongs to the class-I aminoacyl-tRNA synthetase family.</text>
</comment>
<dbReference type="CDD" id="cd07961">
    <property type="entry name" value="Anticodon_Ia_Ile_ABEc"/>
    <property type="match status" value="1"/>
</dbReference>
<evidence type="ECO:0000313" key="15">
    <source>
        <dbReference type="Proteomes" id="UP000018208"/>
    </source>
</evidence>
<evidence type="ECO:0000259" key="11">
    <source>
        <dbReference type="Pfam" id="PF00133"/>
    </source>
</evidence>
<dbReference type="OrthoDB" id="1706657at2759"/>
<dbReference type="PRINTS" id="PR00984">
    <property type="entry name" value="TRNASYNTHILE"/>
</dbReference>
<evidence type="ECO:0000313" key="14">
    <source>
        <dbReference type="EMBL" id="KAH0572550.1"/>
    </source>
</evidence>
<dbReference type="InterPro" id="IPR002300">
    <property type="entry name" value="aa-tRNA-synth_Ia"/>
</dbReference>
<organism evidence="13">
    <name type="scientific">Spironucleus salmonicida</name>
    <dbReference type="NCBI Taxonomy" id="348837"/>
    <lineage>
        <taxon>Eukaryota</taxon>
        <taxon>Metamonada</taxon>
        <taxon>Diplomonadida</taxon>
        <taxon>Hexamitidae</taxon>
        <taxon>Hexamitinae</taxon>
        <taxon>Spironucleus</taxon>
    </lineage>
</organism>
<dbReference type="AlphaFoldDB" id="V6LIT6"/>
<keyword evidence="15" id="KW-1185">Reference proteome</keyword>
<dbReference type="VEuPathDB" id="GiardiaDB:SS50377_24661"/>
<dbReference type="FunFam" id="3.40.50.620:FF:000023">
    <property type="entry name" value="Isoleucyl-tRNA synthetase,cytoplasmic"/>
    <property type="match status" value="1"/>
</dbReference>
<dbReference type="GO" id="GO:0006428">
    <property type="term" value="P:isoleucyl-tRNA aminoacylation"/>
    <property type="evidence" value="ECO:0007669"/>
    <property type="project" value="InterPro"/>
</dbReference>
<evidence type="ECO:0000256" key="7">
    <source>
        <dbReference type="ARBA" id="ARBA00023146"/>
    </source>
</evidence>
<evidence type="ECO:0000256" key="4">
    <source>
        <dbReference type="ARBA" id="ARBA00022741"/>
    </source>
</evidence>
<dbReference type="FunFam" id="3.40.50.620:FF:000133">
    <property type="entry name" value="Isoleucyl-tRNA synthetase, cytoplasmic"/>
    <property type="match status" value="1"/>
</dbReference>
<dbReference type="InterPro" id="IPR002301">
    <property type="entry name" value="Ile-tRNA-ligase"/>
</dbReference>
<sequence length="1076" mass="124535">MFNPVDFDLPPQSLNFPQMETQVLNYWEEIDAFQEQMKLTEHLPKFHFFDGPPFATGLPHYGHLLAGTIKDVVCRYQSQNGRYVPRRFGWDTHGLPVEYEIDQKLGITSPQQIRDMGIHNYNEECRAIVTRYAGEWETIVKRSGRWIDFKNDYKTLKPEFMESVWWVFKQLWQKNMVYQGVKVMPYSTGCATSLSNFEAGQNYKDVQDPCCIVSFPVIGEDFSICAWTTTPWTLPSNLALCVNEGFDYIQVKDLATSSQYIVLENRITELYPENKKDKTVKYEIIRKVKGKDLVGLKYQPLFDYFSAYSEKYNAHRVLSDNYVTADSGTGIVHMAPFFGEDDYRVCLLAGIITKDSPIVCPVDESGKFTEEVTHFKGIYVKDADKSICKHLKESKRLFSQATCTHSYPFCWRSETPLIYRAIPSWFVRVEDIKEDLIRNNKKAEWVPSFVQEKRFHNWLANARDWAISRNRFWGCPIPVWSSEDGKELICIESIEELRKLSGVTVTDLHREFVDSIEIPDPRGPSYPPMKRIAPVFDCWFESGSMPYAQSHYPFSDTQFREQEDGLADFIAEGLDQTRGWFYTLLILSTILFDKPPAKHCIVNGLVLAENGQKMSKRLKNYPPVEEVLDNYGADAMRMYLCQSPAVRAQELRFRYDGVKDVIKDVFLPWFNSFRFFAQNVIRYQQTNIKFEIINLTEKVEHVMDKWVLAAFEKLTITVKREMEAYKLYNVLPELIKFLNDLTNWYIRFNRSRMKGTESLNDSNESLVCLNVLFFVLINLCKLMAPFTPFLTEYMYHQLMPLLPEEDRFKSIHFHQMPAIQPGTFQFNDPLLIEKIEAMKNVIMLGRMCRRDKCNISSFKAPLRSVTVVHDSELIISHLQTLKFYIASELNVLDVILVSGEANYAKIELEPNFKKIREVFTGKELAGAIKAVKEFCALMDADLVKKLRYEGEVVYQNITISKEFCAVNLAPIAEFGASADENGFLTQFDLKQDAELVKLALERDFFSRIQQARKSAGLQLNERRNLAVKIVSGEAEIGEIVKKIAERVNGDLCVEIGCQAEEDDFEVGDVRWRISVQ</sequence>
<dbReference type="InterPro" id="IPR009080">
    <property type="entry name" value="tRNAsynth_Ia_anticodon-bd"/>
</dbReference>
<proteinExistence type="inferred from homology"/>
<dbReference type="CDD" id="cd00818">
    <property type="entry name" value="IleRS_core"/>
    <property type="match status" value="1"/>
</dbReference>
<dbReference type="PROSITE" id="PS00178">
    <property type="entry name" value="AA_TRNA_LIGASE_I"/>
    <property type="match status" value="1"/>
</dbReference>
<dbReference type="Gene3D" id="1.10.730.10">
    <property type="entry name" value="Isoleucyl-tRNA Synthetase, Domain 1"/>
    <property type="match status" value="1"/>
</dbReference>
<dbReference type="PANTHER" id="PTHR42780">
    <property type="entry name" value="SOLEUCYL-TRNA SYNTHETASE"/>
    <property type="match status" value="1"/>
</dbReference>
<evidence type="ECO:0000259" key="12">
    <source>
        <dbReference type="Pfam" id="PF08264"/>
    </source>
</evidence>
<dbReference type="EMBL" id="AUWU02000005">
    <property type="protein sequence ID" value="KAH0572550.1"/>
    <property type="molecule type" value="Genomic_DNA"/>
</dbReference>
<gene>
    <name evidence="13" type="ORF">SS50377_15466</name>
    <name evidence="14" type="ORF">SS50377_24661</name>
</gene>
<evidence type="ECO:0000256" key="10">
    <source>
        <dbReference type="RuleBase" id="RU363035"/>
    </source>
</evidence>
<name>V6LIT6_9EUKA</name>
<keyword evidence="4 10" id="KW-0547">Nucleotide-binding</keyword>
<dbReference type="InterPro" id="IPR013155">
    <property type="entry name" value="M/V/L/I-tRNA-synth_anticd-bd"/>
</dbReference>
<protein>
    <recommendedName>
        <fullName evidence="2">isoleucine--tRNA ligase</fullName>
        <ecNumber evidence="2">6.1.1.5</ecNumber>
    </recommendedName>
    <alternativeName>
        <fullName evidence="8">Isoleucyl-tRNA synthetase</fullName>
    </alternativeName>
</protein>
<feature type="domain" description="Methionyl/Valyl/Leucyl/Isoleucyl-tRNA synthetase anticodon-binding" evidence="12">
    <location>
        <begin position="704"/>
        <end position="852"/>
    </location>
</feature>
<evidence type="ECO:0000256" key="9">
    <source>
        <dbReference type="ARBA" id="ARBA00048359"/>
    </source>
</evidence>
<dbReference type="InterPro" id="IPR001412">
    <property type="entry name" value="aa-tRNA-synth_I_CS"/>
</dbReference>
<evidence type="ECO:0000313" key="13">
    <source>
        <dbReference type="EMBL" id="EST44472.1"/>
    </source>
</evidence>
<keyword evidence="7 10" id="KW-0030">Aminoacyl-tRNA synthetase</keyword>
<evidence type="ECO:0000256" key="3">
    <source>
        <dbReference type="ARBA" id="ARBA00022598"/>
    </source>
</evidence>
<keyword evidence="5 10" id="KW-0067">ATP-binding</keyword>
<evidence type="ECO:0000256" key="5">
    <source>
        <dbReference type="ARBA" id="ARBA00022840"/>
    </source>
</evidence>
<feature type="domain" description="Aminoacyl-tRNA synthetase class Ia" evidence="11">
    <location>
        <begin position="23"/>
        <end position="651"/>
    </location>
</feature>
<accession>V6LIT6</accession>
<dbReference type="InterPro" id="IPR033709">
    <property type="entry name" value="Anticodon_Ile_ABEc"/>
</dbReference>
<evidence type="ECO:0000256" key="8">
    <source>
        <dbReference type="ARBA" id="ARBA00032665"/>
    </source>
</evidence>
<reference evidence="13 14" key="1">
    <citation type="journal article" date="2014" name="PLoS Genet.">
        <title>The Genome of Spironucleus salmonicida Highlights a Fish Pathogen Adapted to Fluctuating Environments.</title>
        <authorList>
            <person name="Xu F."/>
            <person name="Jerlstrom-Hultqvist J."/>
            <person name="Einarsson E."/>
            <person name="Astvaldsson A."/>
            <person name="Svard S.G."/>
            <person name="Andersson J.O."/>
        </authorList>
    </citation>
    <scope>NUCLEOTIDE SEQUENCE</scope>
    <source>
        <strain evidence="14">ATCC 50377</strain>
    </source>
</reference>
<keyword evidence="3 10" id="KW-0436">Ligase</keyword>
<evidence type="ECO:0000256" key="1">
    <source>
        <dbReference type="ARBA" id="ARBA00005594"/>
    </source>
</evidence>
<dbReference type="Pfam" id="PF19302">
    <property type="entry name" value="DUF5915"/>
    <property type="match status" value="1"/>
</dbReference>
<dbReference type="Gene3D" id="3.40.50.620">
    <property type="entry name" value="HUPs"/>
    <property type="match status" value="2"/>
</dbReference>
<dbReference type="EMBL" id="KI546115">
    <property type="protein sequence ID" value="EST44472.1"/>
    <property type="molecule type" value="Genomic_DNA"/>
</dbReference>
<dbReference type="PANTHER" id="PTHR42780:SF1">
    <property type="entry name" value="ISOLEUCINE--TRNA LIGASE, CYTOPLASMIC"/>
    <property type="match status" value="1"/>
</dbReference>
<comment type="catalytic activity">
    <reaction evidence="9">
        <text>tRNA(Ile) + L-isoleucine + ATP = L-isoleucyl-tRNA(Ile) + AMP + diphosphate</text>
        <dbReference type="Rhea" id="RHEA:11060"/>
        <dbReference type="Rhea" id="RHEA-COMP:9666"/>
        <dbReference type="Rhea" id="RHEA-COMP:9695"/>
        <dbReference type="ChEBI" id="CHEBI:30616"/>
        <dbReference type="ChEBI" id="CHEBI:33019"/>
        <dbReference type="ChEBI" id="CHEBI:58045"/>
        <dbReference type="ChEBI" id="CHEBI:78442"/>
        <dbReference type="ChEBI" id="CHEBI:78528"/>
        <dbReference type="ChEBI" id="CHEBI:456215"/>
        <dbReference type="EC" id="6.1.1.5"/>
    </reaction>
</comment>
<evidence type="ECO:0000256" key="6">
    <source>
        <dbReference type="ARBA" id="ARBA00022917"/>
    </source>
</evidence>
<dbReference type="GO" id="GO:0000049">
    <property type="term" value="F:tRNA binding"/>
    <property type="evidence" value="ECO:0007669"/>
    <property type="project" value="InterPro"/>
</dbReference>
<reference evidence="14" key="2">
    <citation type="submission" date="2020-12" db="EMBL/GenBank/DDBJ databases">
        <title>New Spironucleus salmonicida genome in near-complete chromosomes.</title>
        <authorList>
            <person name="Xu F."/>
            <person name="Kurt Z."/>
            <person name="Jimenez-Gonzalez A."/>
            <person name="Astvaldsson A."/>
            <person name="Andersson J.O."/>
            <person name="Svard S.G."/>
        </authorList>
    </citation>
    <scope>NUCLEOTIDE SEQUENCE</scope>
    <source>
        <strain evidence="14">ATCC 50377</strain>
    </source>
</reference>
<dbReference type="GO" id="GO:0005524">
    <property type="term" value="F:ATP binding"/>
    <property type="evidence" value="ECO:0007669"/>
    <property type="project" value="UniProtKB-KW"/>
</dbReference>
<dbReference type="SUPFAM" id="SSF47323">
    <property type="entry name" value="Anticodon-binding domain of a subclass of class I aminoacyl-tRNA synthetases"/>
    <property type="match status" value="1"/>
</dbReference>
<dbReference type="GO" id="GO:0002161">
    <property type="term" value="F:aminoacyl-tRNA deacylase activity"/>
    <property type="evidence" value="ECO:0007669"/>
    <property type="project" value="InterPro"/>
</dbReference>
<dbReference type="NCBIfam" id="TIGR00392">
    <property type="entry name" value="ileS"/>
    <property type="match status" value="1"/>
</dbReference>
<dbReference type="Pfam" id="PF08264">
    <property type="entry name" value="Anticodon_1"/>
    <property type="match status" value="1"/>
</dbReference>
<evidence type="ECO:0000256" key="2">
    <source>
        <dbReference type="ARBA" id="ARBA00013165"/>
    </source>
</evidence>
<dbReference type="SUPFAM" id="SSF50677">
    <property type="entry name" value="ValRS/IleRS/LeuRS editing domain"/>
    <property type="match status" value="1"/>
</dbReference>
<dbReference type="GO" id="GO:0004822">
    <property type="term" value="F:isoleucine-tRNA ligase activity"/>
    <property type="evidence" value="ECO:0007669"/>
    <property type="project" value="UniProtKB-EC"/>
</dbReference>